<dbReference type="InterPro" id="IPR004045">
    <property type="entry name" value="Glutathione_S-Trfase_N"/>
</dbReference>
<keyword evidence="3" id="KW-0963">Cytoplasm</keyword>
<dbReference type="Proteomes" id="UP000290958">
    <property type="component" value="Unassembled WGS sequence"/>
</dbReference>
<evidence type="ECO:0000313" key="8">
    <source>
        <dbReference type="Proteomes" id="UP000290958"/>
    </source>
</evidence>
<dbReference type="EMBL" id="SBKP01000001">
    <property type="protein sequence ID" value="RXR30869.1"/>
    <property type="molecule type" value="Genomic_DNA"/>
</dbReference>
<dbReference type="Gene3D" id="1.20.1050.10">
    <property type="match status" value="1"/>
</dbReference>
<sequence>MYTLHMNPWSFYARRVIALLAQCDLPHDLREVNMMAGEHRSDAFLALNPNGQVPVLVDGDLALAESNAILRYLCNRHGLDDWYPGDPWARAEVDRWLDWTQCRLAPATRDIVFNTVFLREQGNKAEVAKGHETLAGLAPILEERLSKSAHVAGPTPTIADLAVFSCLSQLVLAQARPATPSISAWYDGMGAMKGVAVAEGLMAHAMAT</sequence>
<dbReference type="PANTHER" id="PTHR43917">
    <property type="match status" value="1"/>
</dbReference>
<evidence type="ECO:0000256" key="3">
    <source>
        <dbReference type="ARBA" id="ARBA00022490"/>
    </source>
</evidence>
<dbReference type="SFLD" id="SFLDG01150">
    <property type="entry name" value="Main.1:_Beta-like"/>
    <property type="match status" value="1"/>
</dbReference>
<protein>
    <submittedName>
        <fullName evidence="7">Glutathione S-transferase family protein</fullName>
    </submittedName>
</protein>
<comment type="similarity">
    <text evidence="2">Belongs to the GST superfamily.</text>
</comment>
<dbReference type="Gene3D" id="3.40.30.10">
    <property type="entry name" value="Glutaredoxin"/>
    <property type="match status" value="1"/>
</dbReference>
<dbReference type="InterPro" id="IPR004046">
    <property type="entry name" value="GST_C"/>
</dbReference>
<evidence type="ECO:0000256" key="1">
    <source>
        <dbReference type="ARBA" id="ARBA00004496"/>
    </source>
</evidence>
<comment type="subcellular location">
    <subcellularLocation>
        <location evidence="1">Cytoplasm</location>
    </subcellularLocation>
</comment>
<dbReference type="InterPro" id="IPR040079">
    <property type="entry name" value="Glutathione_S-Trfase"/>
</dbReference>
<evidence type="ECO:0000256" key="4">
    <source>
        <dbReference type="ARBA" id="ARBA00022679"/>
    </source>
</evidence>
<reference evidence="8" key="1">
    <citation type="submission" date="2019-01" db="EMBL/GenBank/DDBJ databases">
        <title>Cytophagaceae bacterium strain CAR-16.</title>
        <authorList>
            <person name="Chen W.-M."/>
        </authorList>
    </citation>
    <scope>NUCLEOTIDE SEQUENCE [LARGE SCALE GENOMIC DNA]</scope>
    <source>
        <strain evidence="8">CHR27</strain>
    </source>
</reference>
<dbReference type="InterPro" id="IPR036282">
    <property type="entry name" value="Glutathione-S-Trfase_C_sf"/>
</dbReference>
<dbReference type="FunFam" id="3.40.30.10:FF:000039">
    <property type="entry name" value="Glutathione S-transferase domain"/>
    <property type="match status" value="1"/>
</dbReference>
<comment type="caution">
    <text evidence="7">The sequence shown here is derived from an EMBL/GenBank/DDBJ whole genome shotgun (WGS) entry which is preliminary data.</text>
</comment>
<dbReference type="InterPro" id="IPR010987">
    <property type="entry name" value="Glutathione-S-Trfase_C-like"/>
</dbReference>
<keyword evidence="8" id="KW-1185">Reference proteome</keyword>
<dbReference type="RefSeq" id="WP_066765520.1">
    <property type="nucleotide sequence ID" value="NZ_SBKP01000001.1"/>
</dbReference>
<gene>
    <name evidence="7" type="ORF">EQG66_00830</name>
</gene>
<name>A0A4Q1KNR7_9SPHN</name>
<organism evidence="7 8">
    <name type="scientific">Sphingobium fluviale</name>
    <dbReference type="NCBI Taxonomy" id="2506423"/>
    <lineage>
        <taxon>Bacteria</taxon>
        <taxon>Pseudomonadati</taxon>
        <taxon>Pseudomonadota</taxon>
        <taxon>Alphaproteobacteria</taxon>
        <taxon>Sphingomonadales</taxon>
        <taxon>Sphingomonadaceae</taxon>
        <taxon>Sphingobium</taxon>
    </lineage>
</organism>
<dbReference type="Pfam" id="PF13409">
    <property type="entry name" value="GST_N_2"/>
    <property type="match status" value="1"/>
</dbReference>
<dbReference type="InterPro" id="IPR051369">
    <property type="entry name" value="GST_Theta"/>
</dbReference>
<dbReference type="SUPFAM" id="SSF52833">
    <property type="entry name" value="Thioredoxin-like"/>
    <property type="match status" value="1"/>
</dbReference>
<dbReference type="GO" id="GO:0016740">
    <property type="term" value="F:transferase activity"/>
    <property type="evidence" value="ECO:0007669"/>
    <property type="project" value="UniProtKB-KW"/>
</dbReference>
<feature type="domain" description="GST N-terminal" evidence="5">
    <location>
        <begin position="1"/>
        <end position="81"/>
    </location>
</feature>
<dbReference type="Pfam" id="PF00043">
    <property type="entry name" value="GST_C"/>
    <property type="match status" value="1"/>
</dbReference>
<keyword evidence="4 7" id="KW-0808">Transferase</keyword>
<feature type="domain" description="GST C-terminal" evidence="6">
    <location>
        <begin position="86"/>
        <end position="208"/>
    </location>
</feature>
<dbReference type="SUPFAM" id="SSF47616">
    <property type="entry name" value="GST C-terminal domain-like"/>
    <property type="match status" value="1"/>
</dbReference>
<dbReference type="AlphaFoldDB" id="A0A4Q1KNR7"/>
<dbReference type="SFLD" id="SFLDS00019">
    <property type="entry name" value="Glutathione_Transferase_(cytos"/>
    <property type="match status" value="1"/>
</dbReference>
<dbReference type="SFLD" id="SFLDG00358">
    <property type="entry name" value="Main_(cytGST)"/>
    <property type="match status" value="1"/>
</dbReference>
<dbReference type="GO" id="GO:0005737">
    <property type="term" value="C:cytoplasm"/>
    <property type="evidence" value="ECO:0007669"/>
    <property type="project" value="UniProtKB-SubCell"/>
</dbReference>
<dbReference type="OrthoDB" id="9810080at2"/>
<evidence type="ECO:0000256" key="2">
    <source>
        <dbReference type="ARBA" id="ARBA00007409"/>
    </source>
</evidence>
<evidence type="ECO:0000259" key="5">
    <source>
        <dbReference type="PROSITE" id="PS50404"/>
    </source>
</evidence>
<dbReference type="PANTHER" id="PTHR43917:SF8">
    <property type="entry name" value="GH16740P-RELATED"/>
    <property type="match status" value="1"/>
</dbReference>
<dbReference type="PROSITE" id="PS50404">
    <property type="entry name" value="GST_NTER"/>
    <property type="match status" value="1"/>
</dbReference>
<dbReference type="PROSITE" id="PS50405">
    <property type="entry name" value="GST_CTER"/>
    <property type="match status" value="1"/>
</dbReference>
<dbReference type="InterPro" id="IPR036249">
    <property type="entry name" value="Thioredoxin-like_sf"/>
</dbReference>
<evidence type="ECO:0000259" key="6">
    <source>
        <dbReference type="PROSITE" id="PS50405"/>
    </source>
</evidence>
<evidence type="ECO:0000313" key="7">
    <source>
        <dbReference type="EMBL" id="RXR30869.1"/>
    </source>
</evidence>
<proteinExistence type="inferred from homology"/>
<accession>A0A4Q1KNR7</accession>